<feature type="compositionally biased region" description="Polar residues" evidence="1">
    <location>
        <begin position="1"/>
        <end position="13"/>
    </location>
</feature>
<dbReference type="CDD" id="cd12797">
    <property type="entry name" value="M23_peptidase"/>
    <property type="match status" value="1"/>
</dbReference>
<keyword evidence="2" id="KW-0472">Membrane</keyword>
<evidence type="ECO:0000256" key="2">
    <source>
        <dbReference type="SAM" id="Phobius"/>
    </source>
</evidence>
<dbReference type="RefSeq" id="WP_108997857.1">
    <property type="nucleotide sequence ID" value="NZ_QEEX01000001.1"/>
</dbReference>
<dbReference type="Pfam" id="PF01551">
    <property type="entry name" value="Peptidase_M23"/>
    <property type="match status" value="1"/>
</dbReference>
<feature type="transmembrane region" description="Helical" evidence="2">
    <location>
        <begin position="103"/>
        <end position="122"/>
    </location>
</feature>
<evidence type="ECO:0000256" key="1">
    <source>
        <dbReference type="SAM" id="MobiDB-lite"/>
    </source>
</evidence>
<comment type="caution">
    <text evidence="4">The sequence shown here is derived from an EMBL/GenBank/DDBJ whole genome shotgun (WGS) entry which is preliminary data.</text>
</comment>
<keyword evidence="5" id="KW-1185">Reference proteome</keyword>
<organism evidence="4 5">
    <name type="scientific">Homoserinimonas hongtaonis</name>
    <dbReference type="NCBI Taxonomy" id="2079791"/>
    <lineage>
        <taxon>Bacteria</taxon>
        <taxon>Bacillati</taxon>
        <taxon>Actinomycetota</taxon>
        <taxon>Actinomycetes</taxon>
        <taxon>Micrococcales</taxon>
        <taxon>Microbacteriaceae</taxon>
        <taxon>Homoserinimonas</taxon>
    </lineage>
</organism>
<keyword evidence="2" id="KW-0812">Transmembrane</keyword>
<feature type="region of interest" description="Disordered" evidence="1">
    <location>
        <begin position="1"/>
        <end position="47"/>
    </location>
</feature>
<keyword evidence="2" id="KW-1133">Transmembrane helix</keyword>
<proteinExistence type="predicted"/>
<protein>
    <submittedName>
        <fullName evidence="4">M23 family peptidase</fullName>
    </submittedName>
</protein>
<dbReference type="GO" id="GO:0004222">
    <property type="term" value="F:metalloendopeptidase activity"/>
    <property type="evidence" value="ECO:0007669"/>
    <property type="project" value="TreeGrafter"/>
</dbReference>
<feature type="compositionally biased region" description="Basic and acidic residues" evidence="1">
    <location>
        <begin position="31"/>
        <end position="40"/>
    </location>
</feature>
<dbReference type="AlphaFoldDB" id="A0A2U1T2I7"/>
<reference evidence="5" key="1">
    <citation type="submission" date="2018-04" db="EMBL/GenBank/DDBJ databases">
        <authorList>
            <person name="Liu S."/>
            <person name="Wang Z."/>
            <person name="Li J."/>
        </authorList>
    </citation>
    <scope>NUCLEOTIDE SEQUENCE [LARGE SCALE GENOMIC DNA]</scope>
    <source>
        <strain evidence="5">S1194</strain>
    </source>
</reference>
<dbReference type="Proteomes" id="UP000244978">
    <property type="component" value="Unassembled WGS sequence"/>
</dbReference>
<dbReference type="PANTHER" id="PTHR21666">
    <property type="entry name" value="PEPTIDASE-RELATED"/>
    <property type="match status" value="1"/>
</dbReference>
<dbReference type="PANTHER" id="PTHR21666:SF270">
    <property type="entry name" value="MUREIN HYDROLASE ACTIVATOR ENVC"/>
    <property type="match status" value="1"/>
</dbReference>
<gene>
    <name evidence="4" type="ORF">DF220_09695</name>
</gene>
<dbReference type="Gene3D" id="2.70.70.10">
    <property type="entry name" value="Glucose Permease (Domain IIA)"/>
    <property type="match status" value="1"/>
</dbReference>
<dbReference type="SUPFAM" id="SSF51261">
    <property type="entry name" value="Duplicated hybrid motif"/>
    <property type="match status" value="1"/>
</dbReference>
<name>A0A2U1T2I7_9MICO</name>
<feature type="domain" description="M23ase beta-sheet core" evidence="3">
    <location>
        <begin position="230"/>
        <end position="330"/>
    </location>
</feature>
<dbReference type="EMBL" id="QEEX01000001">
    <property type="protein sequence ID" value="PWB98068.1"/>
    <property type="molecule type" value="Genomic_DNA"/>
</dbReference>
<dbReference type="InterPro" id="IPR016047">
    <property type="entry name" value="M23ase_b-sheet_dom"/>
</dbReference>
<accession>A0A2U1T2I7</accession>
<dbReference type="InterPro" id="IPR011055">
    <property type="entry name" value="Dup_hybrid_motif"/>
</dbReference>
<sequence length="339" mass="34806">MTRADNGSPQTASFGAAPTGAAGSVPLTRRQMREQERAGADRIAGADRMPQAPVTRSTPLVVPPVPQAIVRATTASSPLVAASAPADAATKRRRRVRVRRPQSFMRSAMSMAAMLGVGAILVSTTIPGGALMAGDSAEASQSLGALADINADVQSLGILAGAPIAEAVRDSYTAKAYVKPVPVRGSATAGNPNFSYTNNPGGSIQWPFPSPAPITYGFGPRSACSFCSTYHLGVDFTPGSGVPIQAITDGVVSKVVVSDNSLGNYVVIDHVVNGQRIQSAYAHMQWGSIQVAVGQQVTVGTIVGLVGSTGASTGAHLHLEIHADGTPIDPFAWLKANAN</sequence>
<evidence type="ECO:0000259" key="3">
    <source>
        <dbReference type="Pfam" id="PF01551"/>
    </source>
</evidence>
<evidence type="ECO:0000313" key="4">
    <source>
        <dbReference type="EMBL" id="PWB98068.1"/>
    </source>
</evidence>
<dbReference type="InterPro" id="IPR050570">
    <property type="entry name" value="Cell_wall_metabolism_enzyme"/>
</dbReference>
<evidence type="ECO:0000313" key="5">
    <source>
        <dbReference type="Proteomes" id="UP000244978"/>
    </source>
</evidence>